<evidence type="ECO:0000256" key="1">
    <source>
        <dbReference type="ARBA" id="ARBA00022603"/>
    </source>
</evidence>
<evidence type="ECO:0000313" key="6">
    <source>
        <dbReference type="Proteomes" id="UP001230156"/>
    </source>
</evidence>
<dbReference type="PANTHER" id="PTHR46429">
    <property type="entry name" value="23S RRNA (GUANOSINE-2'-O-)-METHYLTRANSFERASE RLMB"/>
    <property type="match status" value="1"/>
</dbReference>
<protein>
    <submittedName>
        <fullName evidence="5">23S rRNA (Guanosine(2251)-2'-O)-methyltransferase RlmB</fullName>
    </submittedName>
</protein>
<feature type="domain" description="RNA 2-O ribose methyltransferase substrate binding" evidence="4">
    <location>
        <begin position="89"/>
        <end position="163"/>
    </location>
</feature>
<evidence type="ECO:0000256" key="2">
    <source>
        <dbReference type="ARBA" id="ARBA00022679"/>
    </source>
</evidence>
<dbReference type="InterPro" id="IPR029028">
    <property type="entry name" value="Alpha/beta_knot_MTases"/>
</dbReference>
<dbReference type="InterPro" id="IPR013123">
    <property type="entry name" value="SpoU_subst-bd"/>
</dbReference>
<keyword evidence="2" id="KW-0808">Transferase</keyword>
<evidence type="ECO:0000259" key="4">
    <source>
        <dbReference type="SMART" id="SM00967"/>
    </source>
</evidence>
<dbReference type="NCBIfam" id="TIGR00186">
    <property type="entry name" value="rRNA_methyl_3"/>
    <property type="match status" value="1"/>
</dbReference>
<gene>
    <name evidence="5" type="primary">rlmB</name>
    <name evidence="5" type="ORF">Q8A70_04145</name>
</gene>
<dbReference type="EMBL" id="JAUYVI010000001">
    <property type="protein sequence ID" value="MDQ7246840.1"/>
    <property type="molecule type" value="Genomic_DNA"/>
</dbReference>
<dbReference type="CDD" id="cd18103">
    <property type="entry name" value="SpoU-like_RlmB"/>
    <property type="match status" value="1"/>
</dbReference>
<feature type="region of interest" description="Disordered" evidence="3">
    <location>
        <begin position="1"/>
        <end position="78"/>
    </location>
</feature>
<dbReference type="SUPFAM" id="SSF75217">
    <property type="entry name" value="alpha/beta knot"/>
    <property type="match status" value="1"/>
</dbReference>
<keyword evidence="1" id="KW-0489">Methyltransferase</keyword>
<evidence type="ECO:0000256" key="3">
    <source>
        <dbReference type="SAM" id="MobiDB-lite"/>
    </source>
</evidence>
<dbReference type="InterPro" id="IPR004441">
    <property type="entry name" value="rRNA_MeTrfase_TrmH"/>
</dbReference>
<dbReference type="Pfam" id="PF08032">
    <property type="entry name" value="SpoU_sub_bind"/>
    <property type="match status" value="1"/>
</dbReference>
<keyword evidence="6" id="KW-1185">Reference proteome</keyword>
<dbReference type="SUPFAM" id="SSF55315">
    <property type="entry name" value="L30e-like"/>
    <property type="match status" value="1"/>
</dbReference>
<reference evidence="6" key="1">
    <citation type="submission" date="2023-08" db="EMBL/GenBank/DDBJ databases">
        <title>Rhodospirillaceae gen. nov., a novel taxon isolated from the Yangtze River Yuezi River estuary sludge.</title>
        <authorList>
            <person name="Ruan L."/>
        </authorList>
    </citation>
    <scope>NUCLEOTIDE SEQUENCE [LARGE SCALE GENOMIC DNA]</scope>
    <source>
        <strain evidence="6">R-7</strain>
    </source>
</reference>
<evidence type="ECO:0000313" key="5">
    <source>
        <dbReference type="EMBL" id="MDQ7246840.1"/>
    </source>
</evidence>
<dbReference type="InterPro" id="IPR029064">
    <property type="entry name" value="Ribosomal_eL30-like_sf"/>
</dbReference>
<sequence length="325" mass="34749">MPPRKPFHPDKNRDRGRTQHRSPDAESGGRDNRSQEQKKSWGRDRAHPGEPAAPQKYSARSEDSKGQRDRSGSPDVIATGYKASGGSYWIYGNHAVLAAIDNPKRRIRRLLQTSPDAEKSARGGADRPLPRWETVDRAILDRVAGRESVHQGIAAQVDPLPETEIEDIAVLAGDRPEAKLVILDQVTDPHNVGAILRSAAAFGALAVVLTERNAAPESGVLAKAASGALEVVPLVRVINLARAMEQLKAAGFWCAGLAAEAERTLAEARLSGRVALCLGAEGAGLRRLTRNHCDLLVKLPTGGPIGHLNVSNAAAIGLYELSRAG</sequence>
<name>A0ABU0YI24_9PROT</name>
<proteinExistence type="predicted"/>
<dbReference type="RefSeq" id="WP_379954241.1">
    <property type="nucleotide sequence ID" value="NZ_JAUYVI010000001.1"/>
</dbReference>
<dbReference type="Gene3D" id="3.30.1330.30">
    <property type="match status" value="1"/>
</dbReference>
<dbReference type="Proteomes" id="UP001230156">
    <property type="component" value="Unassembled WGS sequence"/>
</dbReference>
<feature type="compositionally biased region" description="Basic and acidic residues" evidence="3">
    <location>
        <begin position="59"/>
        <end position="72"/>
    </location>
</feature>
<comment type="caution">
    <text evidence="5">The sequence shown here is derived from an EMBL/GenBank/DDBJ whole genome shotgun (WGS) entry which is preliminary data.</text>
</comment>
<dbReference type="Pfam" id="PF00588">
    <property type="entry name" value="SpoU_methylase"/>
    <property type="match status" value="1"/>
</dbReference>
<dbReference type="SMART" id="SM00967">
    <property type="entry name" value="SpoU_sub_bind"/>
    <property type="match status" value="1"/>
</dbReference>
<accession>A0ABU0YI24</accession>
<organism evidence="5 6">
    <name type="scientific">Dongia sedimenti</name>
    <dbReference type="NCBI Taxonomy" id="3064282"/>
    <lineage>
        <taxon>Bacteria</taxon>
        <taxon>Pseudomonadati</taxon>
        <taxon>Pseudomonadota</taxon>
        <taxon>Alphaproteobacteria</taxon>
        <taxon>Rhodospirillales</taxon>
        <taxon>Dongiaceae</taxon>
        <taxon>Dongia</taxon>
    </lineage>
</organism>
<feature type="compositionally biased region" description="Basic and acidic residues" evidence="3">
    <location>
        <begin position="7"/>
        <end position="48"/>
    </location>
</feature>
<dbReference type="InterPro" id="IPR001537">
    <property type="entry name" value="SpoU_MeTrfase"/>
</dbReference>
<dbReference type="PANTHER" id="PTHR46429:SF1">
    <property type="entry name" value="23S RRNA (GUANOSINE-2'-O-)-METHYLTRANSFERASE RLMB"/>
    <property type="match status" value="1"/>
</dbReference>
<dbReference type="InterPro" id="IPR029026">
    <property type="entry name" value="tRNA_m1G_MTases_N"/>
</dbReference>
<dbReference type="Gene3D" id="3.40.1280.10">
    <property type="match status" value="1"/>
</dbReference>